<reference evidence="2 3" key="1">
    <citation type="submission" date="2020-03" db="EMBL/GenBank/DDBJ databases">
        <title>Metabolic flexibility allows generalist bacteria to become dominant in a frequently disturbed ecosystem.</title>
        <authorList>
            <person name="Chen Y.-J."/>
            <person name="Leung P.M."/>
            <person name="Bay S.K."/>
            <person name="Hugenholtz P."/>
            <person name="Kessler A.J."/>
            <person name="Shelley G."/>
            <person name="Waite D.W."/>
            <person name="Cook P.L."/>
            <person name="Greening C."/>
        </authorList>
    </citation>
    <scope>NUCLEOTIDE SEQUENCE [LARGE SCALE GENOMIC DNA]</scope>
    <source>
        <strain evidence="2">SS_bin_28</strain>
    </source>
</reference>
<name>A0A7Y2H299_UNCEI</name>
<accession>A0A7Y2H299</accession>
<comment type="caution">
    <text evidence="2">The sequence shown here is derived from an EMBL/GenBank/DDBJ whole genome shotgun (WGS) entry which is preliminary data.</text>
</comment>
<dbReference type="Proteomes" id="UP000547674">
    <property type="component" value="Unassembled WGS sequence"/>
</dbReference>
<protein>
    <recommendedName>
        <fullName evidence="1">DUF7305 domain-containing protein</fullName>
    </recommendedName>
</protein>
<gene>
    <name evidence="2" type="ORF">HKN21_07055</name>
</gene>
<dbReference type="InterPro" id="IPR055729">
    <property type="entry name" value="DUF7305"/>
</dbReference>
<organism evidence="2 3">
    <name type="scientific">Eiseniibacteriota bacterium</name>
    <dbReference type="NCBI Taxonomy" id="2212470"/>
    <lineage>
        <taxon>Bacteria</taxon>
        <taxon>Candidatus Eiseniibacteriota</taxon>
    </lineage>
</organism>
<dbReference type="Pfam" id="PF23981">
    <property type="entry name" value="DUF7305"/>
    <property type="match status" value="1"/>
</dbReference>
<evidence type="ECO:0000259" key="1">
    <source>
        <dbReference type="Pfam" id="PF23981"/>
    </source>
</evidence>
<sequence>MILFVLGLMGTLFLKRATTETQSSGTQERSTKAFFYAEAGISEAFARMELPPADSNHVAMVKLPGWGAYLVQNLGDSSQDPDRADQLSDGLDNDLDGTIDEMNEQYPEILSQQSGNVDYPWVKVRHRLTNTGQIASSGTGTIVVVTAMGKTGVETRTVQIEGVTDNPIWMEWAMFGVDFTQTTGSGDVHGPVGSNGDIYSNGDIFGPAFAGGTVSNHAYVTGDITEGMSPLSLPDVDCPTTPYGPAPTGPGVSFNATTGDLSIHGGATSTFPAGTYYFRNFTKTGTGHMEIAVGDEVEIFISEDMQLTGNGFYNLNNVAANLKIWGCGTDSDTWNISGSNTSYLIVYAPHHPIRLNGSGDLRGSVIGYSIDKIGSGDVIFDNGASGSGSSYARASWREL</sequence>
<feature type="domain" description="DUF7305" evidence="1">
    <location>
        <begin position="288"/>
        <end position="382"/>
    </location>
</feature>
<proteinExistence type="predicted"/>
<evidence type="ECO:0000313" key="2">
    <source>
        <dbReference type="EMBL" id="NNF06502.1"/>
    </source>
</evidence>
<dbReference type="EMBL" id="JABDJR010000272">
    <property type="protein sequence ID" value="NNF06502.1"/>
    <property type="molecule type" value="Genomic_DNA"/>
</dbReference>
<dbReference type="AlphaFoldDB" id="A0A7Y2H299"/>
<evidence type="ECO:0000313" key="3">
    <source>
        <dbReference type="Proteomes" id="UP000547674"/>
    </source>
</evidence>